<sequence>MYNLFDFLKLKQHIIKMSGKQINRLYKQLLIKVFSSILIRHANFFLTKKIFTFAIIGLKKANSNKLLLYFKLFIRYQQKQILMSPL</sequence>
<protein>
    <submittedName>
        <fullName evidence="1">Uncharacterized protein</fullName>
    </submittedName>
</protein>
<dbReference type="Proteomes" id="UP000030940">
    <property type="component" value="Chromosome"/>
</dbReference>
<keyword evidence="2" id="KW-1185">Reference proteome</keyword>
<dbReference type="STRING" id="1245910.OY14_01190"/>
<accession>A0A0A7V1L6</accession>
<dbReference type="AlphaFoldDB" id="A0A0A7V1L6"/>
<proteinExistence type="predicted"/>
<organism evidence="1 2">
    <name type="scientific">Borreliella chilensis</name>
    <dbReference type="NCBI Taxonomy" id="1245910"/>
    <lineage>
        <taxon>Bacteria</taxon>
        <taxon>Pseudomonadati</taxon>
        <taxon>Spirochaetota</taxon>
        <taxon>Spirochaetia</taxon>
        <taxon>Spirochaetales</taxon>
        <taxon>Borreliaceae</taxon>
        <taxon>Borreliella</taxon>
    </lineage>
</organism>
<name>A0A0A7V1L6_9SPIR</name>
<gene>
    <name evidence="1" type="ORF">OY14_01190</name>
</gene>
<dbReference type="EMBL" id="CP009910">
    <property type="protein sequence ID" value="AJA90072.1"/>
    <property type="molecule type" value="Genomic_DNA"/>
</dbReference>
<evidence type="ECO:0000313" key="2">
    <source>
        <dbReference type="Proteomes" id="UP000030940"/>
    </source>
</evidence>
<dbReference type="HOGENOM" id="CLU_2491655_0_0_12"/>
<evidence type="ECO:0000313" key="1">
    <source>
        <dbReference type="EMBL" id="AJA90072.1"/>
    </source>
</evidence>
<dbReference type="KEGG" id="bchi:OY14_01190"/>
<reference evidence="1 2" key="1">
    <citation type="journal article" date="2015" name="Genome Announc.">
        <title>Genome Sequence of Borrelia chilensis VA1, a South American Member of the Lyme Borreliosis Group.</title>
        <authorList>
            <person name="Huang W."/>
            <person name="Ojaimi C."/>
            <person name="Fallon J.T."/>
            <person name="Travisany D."/>
            <person name="Maass A."/>
            <person name="Ivanova L."/>
            <person name="Tomova A."/>
            <person name="Gonzalez-Acuna D."/>
            <person name="Godfrey H.P."/>
            <person name="Cabello F.C."/>
        </authorList>
    </citation>
    <scope>NUCLEOTIDE SEQUENCE [LARGE SCALE GENOMIC DNA]</scope>
    <source>
        <strain evidence="1 2">VA1</strain>
    </source>
</reference>